<accession>A0A140L3L7</accession>
<keyword evidence="1" id="KW-0812">Transmembrane</keyword>
<evidence type="ECO:0000256" key="1">
    <source>
        <dbReference type="SAM" id="Phobius"/>
    </source>
</evidence>
<feature type="transmembrane region" description="Helical" evidence="1">
    <location>
        <begin position="311"/>
        <end position="330"/>
    </location>
</feature>
<keyword evidence="1" id="KW-0472">Membrane</keyword>
<keyword evidence="1" id="KW-1133">Transmembrane helix</keyword>
<feature type="transmembrane region" description="Helical" evidence="1">
    <location>
        <begin position="337"/>
        <end position="357"/>
    </location>
</feature>
<evidence type="ECO:0000313" key="3">
    <source>
        <dbReference type="Proteomes" id="UP000070456"/>
    </source>
</evidence>
<dbReference type="Proteomes" id="UP000070456">
    <property type="component" value="Unassembled WGS sequence"/>
</dbReference>
<name>A0A140L3L7_9FIRM</name>
<dbReference type="PATRIC" id="fig|520762.4.peg.2086"/>
<feature type="transmembrane region" description="Helical" evidence="1">
    <location>
        <begin position="64"/>
        <end position="90"/>
    </location>
</feature>
<keyword evidence="3" id="KW-1185">Reference proteome</keyword>
<dbReference type="RefSeq" id="WP_068556440.1">
    <property type="nucleotide sequence ID" value="NZ_LOEE01000040.1"/>
</dbReference>
<evidence type="ECO:0008006" key="4">
    <source>
        <dbReference type="Google" id="ProtNLM"/>
    </source>
</evidence>
<comment type="caution">
    <text evidence="2">The sequence shown here is derived from an EMBL/GenBank/DDBJ whole genome shotgun (WGS) entry which is preliminary data.</text>
</comment>
<dbReference type="OrthoDB" id="6189592at2"/>
<dbReference type="EMBL" id="LOEE01000040">
    <property type="protein sequence ID" value="KXG75142.1"/>
    <property type="molecule type" value="Genomic_DNA"/>
</dbReference>
<feature type="transmembrane region" description="Helical" evidence="1">
    <location>
        <begin position="26"/>
        <end position="52"/>
    </location>
</feature>
<feature type="transmembrane region" description="Helical" evidence="1">
    <location>
        <begin position="246"/>
        <end position="266"/>
    </location>
</feature>
<dbReference type="AlphaFoldDB" id="A0A140L3L7"/>
<feature type="transmembrane region" description="Helical" evidence="1">
    <location>
        <begin position="377"/>
        <end position="398"/>
    </location>
</feature>
<feature type="transmembrane region" description="Helical" evidence="1">
    <location>
        <begin position="143"/>
        <end position="164"/>
    </location>
</feature>
<sequence length="402" mass="42838">MKSAANAKVIPISTANRKKAISKETYVFLTALILGFGYLIAKMGVGIMFNIIMKTAHDLLLNTVFFIMAIAVLAGAFAALLSEFGVVGLINKFISPIMKPLYGLPGAASIGAITTYLSDNPAIISLAKDKGFGKYFKDYQTPALCNLGTAFGMGLILTTFMMSLGQGTEFIAPAIIGNIGAILGSIVSVRLMIGHTKKYFSVQKDRQNNSSMDDSDFLNYREVRPGNFFERALDAILEGGKNGVEMGLAIIPGVLFICTIVMILTFGPSEVHNGVAVYKGVAYEGVALLPKIGQFLAPVLKPLFGFKSVEAIAFPITSLGSVGAALGLVTRFLKEGLIGPNEIAVFTAMGMCWSGYLSTHVGMMDALGVRQLANKAILSHTIGGIVAGIAAHYLYLIYQILF</sequence>
<evidence type="ECO:0000313" key="2">
    <source>
        <dbReference type="EMBL" id="KXG75142.1"/>
    </source>
</evidence>
<gene>
    <name evidence="2" type="ORF">AN619_18830</name>
</gene>
<reference evidence="2 3" key="1">
    <citation type="submission" date="2015-12" db="EMBL/GenBank/DDBJ databases">
        <title>Draft genome sequence of the thermoanaerobe Thermotalea metallivorans, an isolate from the runoff channel of the Great Artesian Basin, Australia.</title>
        <authorList>
            <person name="Patel B.K."/>
        </authorList>
    </citation>
    <scope>NUCLEOTIDE SEQUENCE [LARGE SCALE GENOMIC DNA]</scope>
    <source>
        <strain evidence="2 3">B2-1</strain>
    </source>
</reference>
<protein>
    <recommendedName>
        <fullName evidence="4">Nucleoside transporter/FeoB GTPase Gate domain-containing protein</fullName>
    </recommendedName>
</protein>
<feature type="transmembrane region" description="Helical" evidence="1">
    <location>
        <begin position="170"/>
        <end position="193"/>
    </location>
</feature>
<organism evidence="2 3">
    <name type="scientific">Thermotalea metallivorans</name>
    <dbReference type="NCBI Taxonomy" id="520762"/>
    <lineage>
        <taxon>Bacteria</taxon>
        <taxon>Bacillati</taxon>
        <taxon>Bacillota</taxon>
        <taxon>Clostridia</taxon>
        <taxon>Peptostreptococcales</taxon>
        <taxon>Thermotaleaceae</taxon>
        <taxon>Thermotalea</taxon>
    </lineage>
</organism>
<proteinExistence type="predicted"/>
<dbReference type="STRING" id="520762.AN619_18830"/>